<evidence type="ECO:0000313" key="2">
    <source>
        <dbReference type="EMBL" id="CAI4005544.1"/>
    </source>
</evidence>
<dbReference type="EMBL" id="CAMXCT010003646">
    <property type="protein sequence ID" value="CAI4005544.1"/>
    <property type="molecule type" value="Genomic_DNA"/>
</dbReference>
<sequence>MMTGLTSVVCFMQGLSVGVLPTKGPGDEYPPACIELIISVKQCRILCCQKDIKRFGAPWLRTIVWTYALELTSWSKASTDSSMVIKYIQNGEKKMEEFEFLVYSGPHAHAKKYVKDLVSQEQHIS</sequence>
<reference evidence="2" key="1">
    <citation type="submission" date="2022-10" db="EMBL/GenBank/DDBJ databases">
        <authorList>
            <person name="Chen Y."/>
            <person name="Dougan E. K."/>
            <person name="Chan C."/>
            <person name="Rhodes N."/>
            <person name="Thang M."/>
        </authorList>
    </citation>
    <scope>NUCLEOTIDE SEQUENCE</scope>
</reference>
<dbReference type="AlphaFoldDB" id="A0A9P1G9W2"/>
<keyword evidence="4" id="KW-1185">Reference proteome</keyword>
<proteinExistence type="predicted"/>
<dbReference type="OrthoDB" id="5046242at2759"/>
<keyword evidence="1" id="KW-0732">Signal</keyword>
<dbReference type="EMBL" id="CAMXCT020003646">
    <property type="protein sequence ID" value="CAL1158919.1"/>
    <property type="molecule type" value="Genomic_DNA"/>
</dbReference>
<evidence type="ECO:0000313" key="4">
    <source>
        <dbReference type="Proteomes" id="UP001152797"/>
    </source>
</evidence>
<dbReference type="EMBL" id="CAMXCT030003646">
    <property type="protein sequence ID" value="CAL4792856.1"/>
    <property type="molecule type" value="Genomic_DNA"/>
</dbReference>
<evidence type="ECO:0000256" key="1">
    <source>
        <dbReference type="SAM" id="SignalP"/>
    </source>
</evidence>
<evidence type="ECO:0000313" key="3">
    <source>
        <dbReference type="EMBL" id="CAL4792856.1"/>
    </source>
</evidence>
<reference evidence="3 4" key="2">
    <citation type="submission" date="2024-05" db="EMBL/GenBank/DDBJ databases">
        <authorList>
            <person name="Chen Y."/>
            <person name="Shah S."/>
            <person name="Dougan E. K."/>
            <person name="Thang M."/>
            <person name="Chan C."/>
        </authorList>
    </citation>
    <scope>NUCLEOTIDE SEQUENCE [LARGE SCALE GENOMIC DNA]</scope>
</reference>
<comment type="caution">
    <text evidence="2">The sequence shown here is derived from an EMBL/GenBank/DDBJ whole genome shotgun (WGS) entry which is preliminary data.</text>
</comment>
<organism evidence="2">
    <name type="scientific">Cladocopium goreaui</name>
    <dbReference type="NCBI Taxonomy" id="2562237"/>
    <lineage>
        <taxon>Eukaryota</taxon>
        <taxon>Sar</taxon>
        <taxon>Alveolata</taxon>
        <taxon>Dinophyceae</taxon>
        <taxon>Suessiales</taxon>
        <taxon>Symbiodiniaceae</taxon>
        <taxon>Cladocopium</taxon>
    </lineage>
</organism>
<feature type="chain" id="PRO_5043272597" evidence="1">
    <location>
        <begin position="17"/>
        <end position="125"/>
    </location>
</feature>
<name>A0A9P1G9W2_9DINO</name>
<gene>
    <name evidence="2" type="ORF">C1SCF055_LOCUS31258</name>
</gene>
<protein>
    <submittedName>
        <fullName evidence="2">Uncharacterized protein</fullName>
    </submittedName>
</protein>
<dbReference type="Proteomes" id="UP001152797">
    <property type="component" value="Unassembled WGS sequence"/>
</dbReference>
<feature type="signal peptide" evidence="1">
    <location>
        <begin position="1"/>
        <end position="16"/>
    </location>
</feature>
<accession>A0A9P1G9W2</accession>